<dbReference type="RefSeq" id="WP_371838701.1">
    <property type="nucleotide sequence ID" value="NZ_JBGMEK010000016.1"/>
</dbReference>
<proteinExistence type="inferred from homology"/>
<keyword evidence="3" id="KW-0408">Iron</keyword>
<comment type="similarity">
    <text evidence="1 4">Belongs to the HypD family.</text>
</comment>
<dbReference type="NCBIfam" id="TIGR00075">
    <property type="entry name" value="hypD"/>
    <property type="match status" value="1"/>
</dbReference>
<keyword evidence="2" id="KW-0479">Metal-binding</keyword>
<evidence type="ECO:0000313" key="6">
    <source>
        <dbReference type="Proteomes" id="UP001569428"/>
    </source>
</evidence>
<evidence type="ECO:0000256" key="3">
    <source>
        <dbReference type="ARBA" id="ARBA00023004"/>
    </source>
</evidence>
<reference evidence="5 6" key="1">
    <citation type="submission" date="2024-08" db="EMBL/GenBank/DDBJ databases">
        <authorList>
            <person name="Ishaq N."/>
        </authorList>
    </citation>
    <scope>NUCLEOTIDE SEQUENCE [LARGE SCALE GENOMIC DNA]</scope>
    <source>
        <strain evidence="5 6">DSM 18651</strain>
    </source>
</reference>
<keyword evidence="6" id="KW-1185">Reference proteome</keyword>
<sequence length="375" mass="41272">MKYVDEYRQSEYIQKIATDISKITTKTWRLMEVCGGQTHAIVRNRIDQLLPDKLELVHGPGCPVCVTPLEMVDRAIAIAAMPGVIFCSFGDMLRVPGTDSNLLEIKATGADIRIIYSPLQAVQIAEQNPTKEVIFFAVGFETTATANAMAAALAKKKELNNFSMLVSQFLVTPAIEAICSAPESLVQGFLAAGHVCSVTGYECYLPLTQKFRIPIVVTGFEPLDILEGILHCVTQLEQGTYHVANQYVRAVKKAGNWHAQTLLKRVFSVSNQYWRGIGQIPQSGLVFNDEYADLDAGTKFALTAVSTPEQGLCISGDIMLGQKKPYDCPHFGKKCRPEQPLGAPMVSSEGACSAYYRYSQQEKFSEHPMSVTDKD</sequence>
<dbReference type="Proteomes" id="UP001569428">
    <property type="component" value="Unassembled WGS sequence"/>
</dbReference>
<dbReference type="Pfam" id="PF01924">
    <property type="entry name" value="HypD"/>
    <property type="match status" value="1"/>
</dbReference>
<evidence type="ECO:0000256" key="2">
    <source>
        <dbReference type="ARBA" id="ARBA00022723"/>
    </source>
</evidence>
<name>A0ABV4NYN2_9GAMM</name>
<dbReference type="InterPro" id="IPR042243">
    <property type="entry name" value="HypD_1"/>
</dbReference>
<evidence type="ECO:0000313" key="5">
    <source>
        <dbReference type="EMBL" id="MFA0811132.1"/>
    </source>
</evidence>
<evidence type="ECO:0000256" key="1">
    <source>
        <dbReference type="ARBA" id="ARBA00007888"/>
    </source>
</evidence>
<protein>
    <recommendedName>
        <fullName evidence="4">Hydrogenase maturation factor</fullName>
    </recommendedName>
</protein>
<dbReference type="PIRSF" id="PIRSF005622">
    <property type="entry name" value="Hydrgn_mat_hypD"/>
    <property type="match status" value="1"/>
</dbReference>
<dbReference type="PANTHER" id="PTHR30149:SF0">
    <property type="entry name" value="HYDROGENASE MATURATION FACTOR HYPD"/>
    <property type="match status" value="1"/>
</dbReference>
<dbReference type="PANTHER" id="PTHR30149">
    <property type="entry name" value="HYDROGENASE PROTEIN ASSEMBLY PROTEIN HYPD"/>
    <property type="match status" value="1"/>
</dbReference>
<dbReference type="EMBL" id="JBGMEK010000016">
    <property type="protein sequence ID" value="MFA0811132.1"/>
    <property type="molecule type" value="Genomic_DNA"/>
</dbReference>
<evidence type="ECO:0000256" key="4">
    <source>
        <dbReference type="PIRNR" id="PIRNR005622"/>
    </source>
</evidence>
<dbReference type="Gene3D" id="3.40.50.11750">
    <property type="entry name" value="HypD, alpha/beta domain 1"/>
    <property type="match status" value="2"/>
</dbReference>
<comment type="caution">
    <text evidence="5">The sequence shown here is derived from an EMBL/GenBank/DDBJ whole genome shotgun (WGS) entry which is preliminary data.</text>
</comment>
<dbReference type="Gene3D" id="6.10.20.100">
    <property type="match status" value="1"/>
</dbReference>
<dbReference type="InterPro" id="IPR002780">
    <property type="entry name" value="Hyd_form_HypD"/>
</dbReference>
<dbReference type="InterPro" id="IPR042244">
    <property type="entry name" value="HypD_2_sf"/>
</dbReference>
<organism evidence="5 6">
    <name type="scientific">Microbulbifer epialgicus</name>
    <dbReference type="NCBI Taxonomy" id="393907"/>
    <lineage>
        <taxon>Bacteria</taxon>
        <taxon>Pseudomonadati</taxon>
        <taxon>Pseudomonadota</taxon>
        <taxon>Gammaproteobacteria</taxon>
        <taxon>Cellvibrionales</taxon>
        <taxon>Microbulbiferaceae</taxon>
        <taxon>Microbulbifer</taxon>
    </lineage>
</organism>
<accession>A0ABV4NYN2</accession>
<gene>
    <name evidence="5" type="primary">hypD</name>
    <name evidence="5" type="ORF">ACCI49_09395</name>
</gene>